<feature type="region of interest" description="Disordered" evidence="3">
    <location>
        <begin position="1"/>
        <end position="65"/>
    </location>
</feature>
<dbReference type="PANTHER" id="PTHR19307">
    <property type="entry name" value="TUMOR PROTEIN D52"/>
    <property type="match status" value="1"/>
</dbReference>
<keyword evidence="5" id="KW-1185">Reference proteome</keyword>
<comment type="similarity">
    <text evidence="1">Belongs to the TPD52 family.</text>
</comment>
<gene>
    <name evidence="4" type="ORF">CBOVIS_LOCUS12964</name>
</gene>
<evidence type="ECO:0000256" key="3">
    <source>
        <dbReference type="SAM" id="MobiDB-lite"/>
    </source>
</evidence>
<accession>A0A8S1FF60</accession>
<dbReference type="GO" id="GO:0005737">
    <property type="term" value="C:cytoplasm"/>
    <property type="evidence" value="ECO:0007669"/>
    <property type="project" value="TreeGrafter"/>
</dbReference>
<dbReference type="PANTHER" id="PTHR19307:SF14">
    <property type="entry name" value="TUMOR PROTEIN D52"/>
    <property type="match status" value="1"/>
</dbReference>
<proteinExistence type="inferred from homology"/>
<feature type="compositionally biased region" description="Basic and acidic residues" evidence="3">
    <location>
        <begin position="9"/>
        <end position="25"/>
    </location>
</feature>
<comment type="caution">
    <text evidence="4">The sequence shown here is derived from an EMBL/GenBank/DDBJ whole genome shotgun (WGS) entry which is preliminary data.</text>
</comment>
<dbReference type="Proteomes" id="UP000494206">
    <property type="component" value="Unassembled WGS sequence"/>
</dbReference>
<evidence type="ECO:0000256" key="2">
    <source>
        <dbReference type="ARBA" id="ARBA00023054"/>
    </source>
</evidence>
<sequence>MAKKNANKNQKESKEDLDKFAKELEGSDSDDDAVVIEKEPDATPQVVTQPTESSPENKKTTEMLSDAEKEILREELLKTEDEIATLKQVLTARQKHAGELKRKLGLSPFTELSQDINRSIKVVTETEAFQKTAEVAAATTDTVKEKWNDMRNSSLFKSFESKLGTAYNQAKMAASTSIDHLAGAARNSSTVATPVAEEAKPIS</sequence>
<dbReference type="Pfam" id="PF04201">
    <property type="entry name" value="TPD52"/>
    <property type="match status" value="1"/>
</dbReference>
<evidence type="ECO:0000313" key="5">
    <source>
        <dbReference type="Proteomes" id="UP000494206"/>
    </source>
</evidence>
<protein>
    <recommendedName>
        <fullName evidence="6">Tumor protein D52</fullName>
    </recommendedName>
</protein>
<evidence type="ECO:0008006" key="6">
    <source>
        <dbReference type="Google" id="ProtNLM"/>
    </source>
</evidence>
<evidence type="ECO:0000313" key="4">
    <source>
        <dbReference type="EMBL" id="CAB3411583.1"/>
    </source>
</evidence>
<reference evidence="4 5" key="1">
    <citation type="submission" date="2020-04" db="EMBL/GenBank/DDBJ databases">
        <authorList>
            <person name="Laetsch R D."/>
            <person name="Stevens L."/>
            <person name="Kumar S."/>
            <person name="Blaxter L. M."/>
        </authorList>
    </citation>
    <scope>NUCLEOTIDE SEQUENCE [LARGE SCALE GENOMIC DNA]</scope>
</reference>
<dbReference type="OrthoDB" id="10000687at2759"/>
<organism evidence="4 5">
    <name type="scientific">Caenorhabditis bovis</name>
    <dbReference type="NCBI Taxonomy" id="2654633"/>
    <lineage>
        <taxon>Eukaryota</taxon>
        <taxon>Metazoa</taxon>
        <taxon>Ecdysozoa</taxon>
        <taxon>Nematoda</taxon>
        <taxon>Chromadorea</taxon>
        <taxon>Rhabditida</taxon>
        <taxon>Rhabditina</taxon>
        <taxon>Rhabditomorpha</taxon>
        <taxon>Rhabditoidea</taxon>
        <taxon>Rhabditidae</taxon>
        <taxon>Peloderinae</taxon>
        <taxon>Caenorhabditis</taxon>
    </lineage>
</organism>
<dbReference type="EMBL" id="CADEPM010000014">
    <property type="protein sequence ID" value="CAB3411583.1"/>
    <property type="molecule type" value="Genomic_DNA"/>
</dbReference>
<name>A0A8S1FF60_9PELO</name>
<dbReference type="AlphaFoldDB" id="A0A8S1FF60"/>
<feature type="compositionally biased region" description="Basic and acidic residues" evidence="3">
    <location>
        <begin position="55"/>
        <end position="65"/>
    </location>
</feature>
<dbReference type="InterPro" id="IPR007327">
    <property type="entry name" value="TPD52"/>
</dbReference>
<feature type="compositionally biased region" description="Polar residues" evidence="3">
    <location>
        <begin position="45"/>
        <end position="54"/>
    </location>
</feature>
<evidence type="ECO:0000256" key="1">
    <source>
        <dbReference type="ARBA" id="ARBA00005702"/>
    </source>
</evidence>
<keyword evidence="2" id="KW-0175">Coiled coil</keyword>